<feature type="compositionally biased region" description="Polar residues" evidence="1">
    <location>
        <begin position="980"/>
        <end position="998"/>
    </location>
</feature>
<feature type="region of interest" description="Disordered" evidence="1">
    <location>
        <begin position="118"/>
        <end position="163"/>
    </location>
</feature>
<dbReference type="Pfam" id="PF05932">
    <property type="entry name" value="CesT"/>
    <property type="match status" value="1"/>
</dbReference>
<dbReference type="Gene3D" id="3.30.1460.10">
    <property type="match status" value="1"/>
</dbReference>
<name>A0A0A2W579_BEABA</name>
<dbReference type="EMBL" id="ANFO01000022">
    <property type="protein sequence ID" value="KGQ13832.1"/>
    <property type="molecule type" value="Genomic_DNA"/>
</dbReference>
<dbReference type="GO" id="GO:0030254">
    <property type="term" value="P:protein secretion by the type III secretion system"/>
    <property type="evidence" value="ECO:0007669"/>
    <property type="project" value="InterPro"/>
</dbReference>
<gene>
    <name evidence="2" type="ORF">BBAD15_g213</name>
</gene>
<dbReference type="CDD" id="cd17024">
    <property type="entry name" value="T3SC_IA_DspF-like"/>
    <property type="match status" value="1"/>
</dbReference>
<dbReference type="SUPFAM" id="SSF69635">
    <property type="entry name" value="Type III secretory system chaperone-like"/>
    <property type="match status" value="1"/>
</dbReference>
<protein>
    <submittedName>
        <fullName evidence="2">Uncharacterized protein</fullName>
    </submittedName>
</protein>
<accession>A0A0A2W579</accession>
<reference evidence="2 3" key="1">
    <citation type="submission" date="2012-10" db="EMBL/GenBank/DDBJ databases">
        <title>Genome sequencing and analysis of entomopathogenic fungi Beauveria bassiana D1-5.</title>
        <authorList>
            <person name="Li Q."/>
            <person name="Wang L."/>
            <person name="Zhang Z."/>
            <person name="Wang Q."/>
            <person name="Ren J."/>
            <person name="Wang M."/>
            <person name="Xu W."/>
            <person name="Wang J."/>
            <person name="Lu Y."/>
            <person name="Du Q."/>
            <person name="Sun Z."/>
        </authorList>
    </citation>
    <scope>NUCLEOTIDE SEQUENCE [LARGE SCALE GENOMIC DNA]</scope>
    <source>
        <strain evidence="2 3">D1-5</strain>
    </source>
</reference>
<evidence type="ECO:0000313" key="2">
    <source>
        <dbReference type="EMBL" id="KGQ13832.1"/>
    </source>
</evidence>
<evidence type="ECO:0000313" key="3">
    <source>
        <dbReference type="Proteomes" id="UP000030106"/>
    </source>
</evidence>
<comment type="caution">
    <text evidence="2">The sequence shown here is derived from an EMBL/GenBank/DDBJ whole genome shotgun (WGS) entry which is preliminary data.</text>
</comment>
<evidence type="ECO:0000256" key="1">
    <source>
        <dbReference type="SAM" id="MobiDB-lite"/>
    </source>
</evidence>
<feature type="region of interest" description="Disordered" evidence="1">
    <location>
        <begin position="972"/>
        <end position="998"/>
    </location>
</feature>
<feature type="region of interest" description="Disordered" evidence="1">
    <location>
        <begin position="1372"/>
        <end position="1391"/>
    </location>
</feature>
<organism evidence="2 3">
    <name type="scientific">Beauveria bassiana D1-5</name>
    <dbReference type="NCBI Taxonomy" id="1245745"/>
    <lineage>
        <taxon>Eukaryota</taxon>
        <taxon>Fungi</taxon>
        <taxon>Dikarya</taxon>
        <taxon>Ascomycota</taxon>
        <taxon>Pezizomycotina</taxon>
        <taxon>Sordariomycetes</taxon>
        <taxon>Hypocreomycetidae</taxon>
        <taxon>Hypocreales</taxon>
        <taxon>Cordycipitaceae</taxon>
        <taxon>Beauveria</taxon>
    </lineage>
</organism>
<dbReference type="HOGENOM" id="CLU_002571_0_0_1"/>
<dbReference type="InterPro" id="IPR021085">
    <property type="entry name" value="AvrE_T3Es"/>
</dbReference>
<dbReference type="InterPro" id="IPR010261">
    <property type="entry name" value="Tir_chaperone"/>
</dbReference>
<dbReference type="Pfam" id="PF11725">
    <property type="entry name" value="AvrE_T3Es"/>
    <property type="match status" value="2"/>
</dbReference>
<feature type="compositionally biased region" description="Low complexity" evidence="1">
    <location>
        <begin position="121"/>
        <end position="138"/>
    </location>
</feature>
<dbReference type="Proteomes" id="UP000030106">
    <property type="component" value="Unassembled WGS sequence"/>
</dbReference>
<sequence>MGLGISAFIKPGRAISDREITDLQQGRSRASAIKQGKAPPTQTASGSLHAESGATPAPGGLRQSAANTQTSQKGMFSRFLGRHRGGQDAAQITVPVTASASRASSPSLYSQASANASRATSPSLYSQPSASSASVYSQPDVSDPNAIPSNEVGTPGSHFAELPPEIEPEKNMLLETRLSLDKKGRLDIETPATSAPLHALMEKTIGHDRLRYQNHLASDDGHQHVLLDKEGRLMTLRSQPGAFIAISHSQQKIEWREVHQPHRGFMRRQSLEPAGQHLSWHDRQTVDIGGEKVRLPETGIRDRLTDSVTDGDGTRYRLHDKKLYSFDSAANAWQSLSGEDDKLSSLSRQSDGMLWRVNDDKQLGSAVGDTIKVNFEHKIDHYAVGPKRDALVLMSDDEKKPQVAWVANLAATDPQPRTLTLPENMTLKKTALHGPLLFALDNNGRLLCGDKPDEHSTGLTFGDARHKPLLDNITQYVTATVEEDAKIEDMLADETDRLHLIVKDKYDQKHAITFHWHGGDLKPQSSWNLSDSMVLDYQKGLPQVTPAAQDVVDLGRLGKLALHDGKVHYFNETTGLWAASDEKADKLQCGLDGQPWLMKDGELKRLKVNLSSNKVDHGSNVFALPQVIKSVSADLATAGLDKAEKAQAFTVIDSRRYLAVNEKGDIGFHHIDTTTRRNQRATQTLSQAALREKIETLVPGSAGKEDAAKVSDLALGEDKQLWLLSKEGSLFSLPENHWNSGKTDGLAKAVLPANEDGSQPELSALQTSAKGQVSALDKQGNTFIFKAGAWEKGEPATAPAAEPNMARQNYERLTKASKDWRLPGTGITFKREVNFLGQTGQDGKQVRTSFRTRLSTFAFRPSLEWPRPIKTAAYSIQHRYAGREGLKDVYQQQGDLTQRLKALSRQPARAAPRPGLSQRLETMSGEAARQWQPQEKALLEEMSSFARQLSDSSTHYCEQIGQHYGVRDERRQGATPSRFGLNNSHSGALNPSSSRQDNLTGQLGELLRRFPADKSNHAGAIIAELEARQITLNHQKEQVPMGRQRDIHDDIGLVKSRVMLDVLALKSLHDSVDDLQQATLLSEPQRSAKMAEIAANVARLRDSEWGGNVIKTVTTQGFGNHKSLEANYDAIKAMTKAFSKENHGVNINTKTVMQAESQREMQDKMVSTVLSLESGENLAFSRTYGASATATVAPGTQVVAGVGGKVGADRGYTMSFSRGDTGINVSFGRTGAVSATGIVGVGYNVLTDYNKTHKVYLDGDHKHPLSQGVRLGGGVTLGGQLQSQHGVSFELAEHEIPGFIEQLGSGTLDPLEFLNRGANHSVKSGATQSFSVDINAAALASVGFPFTDSHEKDFPTSARLGGGVYANTNLLAGSRERTDSRNAEGQGVSHSDHRLRAFNQMNAGANIAIPVSTTIQPKHKDPFSVGVGVGASVQLSINNRTTHSLTVDLKNAQPVEGVHLEKLMTTLGKQFTDSASTQLLAKLKEEPKEGELPMSVADKLSQLDAHFTRWYPPADNAKARRPLLDTLQQLTARQQQADSLSVQNTLPEPSNAEVDALITGLRGEFTDLPSRQLLDELTPVEGAPRLPMSAGERLGKLESHFARFIPPSRHHELTGNGPQAALQSLQQTVRQQNAVLNQQQLVNKAEYQSTYKNLSRIDSNGLFHFVRHFMEGEFSPSNADRITQMMGEDYRLKALLRGLQDNSSAQAVVSLELKTKPREKLADQWANHAVTQDSIVDLLKDRDKLRLKSIAFTKTQSKSDGFSTPSFLLGGSNGVSLSMNENLGTINFSYGDDDSAPLSYTVDGGVAQAEKEVKSALKDAAEAGFMWLDAWGKQQKISLRLEEGVCLLTDSQQQEAAVIELPPESSAVVLHCRVGELTGQDAALLPNLLAMNFEMNAMRGCWLALDGNNAVRLCTQCEMSVLDAERFVAWLNAFISQSGEVRAFITELPSLLETAAPR</sequence>
<feature type="region of interest" description="Disordered" evidence="1">
    <location>
        <begin position="22"/>
        <end position="70"/>
    </location>
</feature>
<proteinExistence type="predicted"/>